<accession>A0ABQ4K5H0</accession>
<keyword evidence="1" id="KW-1133">Transmembrane helix</keyword>
<proteinExistence type="predicted"/>
<evidence type="ECO:0000256" key="1">
    <source>
        <dbReference type="SAM" id="Phobius"/>
    </source>
</evidence>
<sequence length="49" mass="5224">MEHTKPQVLSIIISLSIVMTITALKFMAGNAIGHFVKSAFGCFLESLAG</sequence>
<gene>
    <name evidence="2" type="ORF">J1TS3_21080</name>
</gene>
<keyword evidence="3" id="KW-1185">Reference proteome</keyword>
<evidence type="ECO:0000313" key="3">
    <source>
        <dbReference type="Proteomes" id="UP000680279"/>
    </source>
</evidence>
<keyword evidence="1" id="KW-0472">Membrane</keyword>
<comment type="caution">
    <text evidence="2">The sequence shown here is derived from an EMBL/GenBank/DDBJ whole genome shotgun (WGS) entry which is preliminary data.</text>
</comment>
<organism evidence="2 3">
    <name type="scientific">Siminovitchia fordii</name>
    <dbReference type="NCBI Taxonomy" id="254759"/>
    <lineage>
        <taxon>Bacteria</taxon>
        <taxon>Bacillati</taxon>
        <taxon>Bacillota</taxon>
        <taxon>Bacilli</taxon>
        <taxon>Bacillales</taxon>
        <taxon>Bacillaceae</taxon>
        <taxon>Siminovitchia</taxon>
    </lineage>
</organism>
<dbReference type="EMBL" id="BOQT01000006">
    <property type="protein sequence ID" value="GIN20974.1"/>
    <property type="molecule type" value="Genomic_DNA"/>
</dbReference>
<name>A0ABQ4K5H0_9BACI</name>
<protein>
    <submittedName>
        <fullName evidence="2">Uncharacterized protein</fullName>
    </submittedName>
</protein>
<dbReference type="RefSeq" id="WP_018706017.1">
    <property type="nucleotide sequence ID" value="NZ_BOQT01000006.1"/>
</dbReference>
<dbReference type="Proteomes" id="UP000680279">
    <property type="component" value="Unassembled WGS sequence"/>
</dbReference>
<feature type="transmembrane region" description="Helical" evidence="1">
    <location>
        <begin position="6"/>
        <end position="28"/>
    </location>
</feature>
<evidence type="ECO:0000313" key="2">
    <source>
        <dbReference type="EMBL" id="GIN20974.1"/>
    </source>
</evidence>
<keyword evidence="1" id="KW-0812">Transmembrane</keyword>
<reference evidence="2 3" key="1">
    <citation type="submission" date="2021-03" db="EMBL/GenBank/DDBJ databases">
        <title>Antimicrobial resistance genes in bacteria isolated from Japanese honey, and their potential for conferring macrolide and lincosamide resistance in the American foulbrood pathogen Paenibacillus larvae.</title>
        <authorList>
            <person name="Okamoto M."/>
            <person name="Kumagai M."/>
            <person name="Kanamori H."/>
            <person name="Takamatsu D."/>
        </authorList>
    </citation>
    <scope>NUCLEOTIDE SEQUENCE [LARGE SCALE GENOMIC DNA]</scope>
    <source>
        <strain evidence="2 3">J1TS3</strain>
    </source>
</reference>